<protein>
    <submittedName>
        <fullName evidence="1">Uncharacterized protein</fullName>
    </submittedName>
</protein>
<proteinExistence type="predicted"/>
<dbReference type="EMBL" id="FQXC01000001">
    <property type="protein sequence ID" value="SHG65759.1"/>
    <property type="molecule type" value="Genomic_DNA"/>
</dbReference>
<reference evidence="1 2" key="1">
    <citation type="submission" date="2016-11" db="EMBL/GenBank/DDBJ databases">
        <authorList>
            <person name="Jaros S."/>
            <person name="Januszkiewicz K."/>
            <person name="Wedrychowicz H."/>
        </authorList>
    </citation>
    <scope>NUCLEOTIDE SEQUENCE [LARGE SCALE GENOMIC DNA]</scope>
    <source>
        <strain evidence="1 2">DSM 29431</strain>
    </source>
</reference>
<gene>
    <name evidence="1" type="ORF">SAMN05443551_0200</name>
</gene>
<dbReference type="Proteomes" id="UP000184221">
    <property type="component" value="Unassembled WGS sequence"/>
</dbReference>
<accession>A0A1M5LM84</accession>
<evidence type="ECO:0000313" key="1">
    <source>
        <dbReference type="EMBL" id="SHG65759.1"/>
    </source>
</evidence>
<dbReference type="STRING" id="996342.SAMN05443551_0200"/>
<dbReference type="RefSeq" id="WP_072775678.1">
    <property type="nucleotide sequence ID" value="NZ_FQXC01000001.1"/>
</dbReference>
<name>A0A1M5LM84_9RHOB</name>
<keyword evidence="2" id="KW-1185">Reference proteome</keyword>
<sequence length="142" mass="15942">MTVAIHVDTGRGWHDTGRVVDAEERRLLNTLRLVGRQCRIKARADLFKACAVLSCDNTVSLTSYAETLMRSLSQALGMMPVLHAPGEDEISFDETWLLGLAKAIAREDRTSTDFLLRSRVHPHARRHCGFLMAAIVEHFDLI</sequence>
<organism evidence="1 2">
    <name type="scientific">Marivita hallyeonensis</name>
    <dbReference type="NCBI Taxonomy" id="996342"/>
    <lineage>
        <taxon>Bacteria</taxon>
        <taxon>Pseudomonadati</taxon>
        <taxon>Pseudomonadota</taxon>
        <taxon>Alphaproteobacteria</taxon>
        <taxon>Rhodobacterales</taxon>
        <taxon>Roseobacteraceae</taxon>
        <taxon>Marivita</taxon>
    </lineage>
</organism>
<dbReference type="OrthoDB" id="7854136at2"/>
<dbReference type="AlphaFoldDB" id="A0A1M5LM84"/>
<evidence type="ECO:0000313" key="2">
    <source>
        <dbReference type="Proteomes" id="UP000184221"/>
    </source>
</evidence>